<feature type="region of interest" description="Disordered" evidence="1">
    <location>
        <begin position="126"/>
        <end position="149"/>
    </location>
</feature>
<organism evidence="2 3">
    <name type="scientific">Nitzschia inconspicua</name>
    <dbReference type="NCBI Taxonomy" id="303405"/>
    <lineage>
        <taxon>Eukaryota</taxon>
        <taxon>Sar</taxon>
        <taxon>Stramenopiles</taxon>
        <taxon>Ochrophyta</taxon>
        <taxon>Bacillariophyta</taxon>
        <taxon>Bacillariophyceae</taxon>
        <taxon>Bacillariophycidae</taxon>
        <taxon>Bacillariales</taxon>
        <taxon>Bacillariaceae</taxon>
        <taxon>Nitzschia</taxon>
    </lineage>
</organism>
<sequence>MKKSTDPQRILHRHHSQPLPRTKRRVTFCPSSVSSRWDSGASPSASDGINSDPQLIFPLRTCDDQRYSNPTNRTDRWSVSRYHSDSLVTPRRPEEKLPLVRLLKSKSTSTKPECAGHSPEKLSLSEAQPEMEMTWRRSKPSVRRRSSLRSLPKGRPLQTVQEMEIIWERENSMVEKSDDELALEEKYQTSDTTTGDNSAPVTSRKPRTCPSMIFSLANTAMEELIDAVVLMMRDSLPPKVGDETTSIVSPRSNTSTILNFCGGDIAPACHQLEYDMMDYIATSPLLRLGSKRVMKAEGLDSKTLSSLRRMSSCVTL</sequence>
<dbReference type="EMBL" id="JAGRRH010000007">
    <property type="protein sequence ID" value="KAG7366116.1"/>
    <property type="molecule type" value="Genomic_DNA"/>
</dbReference>
<comment type="caution">
    <text evidence="2">The sequence shown here is derived from an EMBL/GenBank/DDBJ whole genome shotgun (WGS) entry which is preliminary data.</text>
</comment>
<feature type="compositionally biased region" description="Polar residues" evidence="1">
    <location>
        <begin position="29"/>
        <end position="53"/>
    </location>
</feature>
<evidence type="ECO:0000256" key="1">
    <source>
        <dbReference type="SAM" id="MobiDB-lite"/>
    </source>
</evidence>
<keyword evidence="3" id="KW-1185">Reference proteome</keyword>
<feature type="compositionally biased region" description="Basic residues" evidence="1">
    <location>
        <begin position="136"/>
        <end position="147"/>
    </location>
</feature>
<reference evidence="2" key="1">
    <citation type="journal article" date="2021" name="Sci. Rep.">
        <title>Diploid genomic architecture of Nitzschia inconspicua, an elite biomass production diatom.</title>
        <authorList>
            <person name="Oliver A."/>
            <person name="Podell S."/>
            <person name="Pinowska A."/>
            <person name="Traller J.C."/>
            <person name="Smith S.R."/>
            <person name="McClure R."/>
            <person name="Beliaev A."/>
            <person name="Bohutskyi P."/>
            <person name="Hill E.A."/>
            <person name="Rabines A."/>
            <person name="Zheng H."/>
            <person name="Allen L.Z."/>
            <person name="Kuo A."/>
            <person name="Grigoriev I.V."/>
            <person name="Allen A.E."/>
            <person name="Hazlebeck D."/>
            <person name="Allen E.E."/>
        </authorList>
    </citation>
    <scope>NUCLEOTIDE SEQUENCE</scope>
    <source>
        <strain evidence="2">Hildebrandi</strain>
    </source>
</reference>
<accession>A0A9K3Q067</accession>
<feature type="region of interest" description="Disordered" evidence="1">
    <location>
        <begin position="1"/>
        <end position="53"/>
    </location>
</feature>
<feature type="compositionally biased region" description="Polar residues" evidence="1">
    <location>
        <begin position="189"/>
        <end position="201"/>
    </location>
</feature>
<protein>
    <submittedName>
        <fullName evidence="2">Uncharacterized protein</fullName>
    </submittedName>
</protein>
<gene>
    <name evidence="2" type="ORF">IV203_028786</name>
</gene>
<feature type="region of interest" description="Disordered" evidence="1">
    <location>
        <begin position="186"/>
        <end position="206"/>
    </location>
</feature>
<feature type="compositionally biased region" description="Basic residues" evidence="1">
    <location>
        <begin position="10"/>
        <end position="26"/>
    </location>
</feature>
<name>A0A9K3Q067_9STRA</name>
<evidence type="ECO:0000313" key="2">
    <source>
        <dbReference type="EMBL" id="KAG7366116.1"/>
    </source>
</evidence>
<reference evidence="2" key="2">
    <citation type="submission" date="2021-04" db="EMBL/GenBank/DDBJ databases">
        <authorList>
            <person name="Podell S."/>
        </authorList>
    </citation>
    <scope>NUCLEOTIDE SEQUENCE</scope>
    <source>
        <strain evidence="2">Hildebrandi</strain>
    </source>
</reference>
<dbReference type="Proteomes" id="UP000693970">
    <property type="component" value="Unassembled WGS sequence"/>
</dbReference>
<proteinExistence type="predicted"/>
<dbReference type="AlphaFoldDB" id="A0A9K3Q067"/>
<evidence type="ECO:0000313" key="3">
    <source>
        <dbReference type="Proteomes" id="UP000693970"/>
    </source>
</evidence>